<gene>
    <name evidence="2" type="ORF">LCGC14_1218910</name>
</gene>
<feature type="transmembrane region" description="Helical" evidence="1">
    <location>
        <begin position="113"/>
        <end position="134"/>
    </location>
</feature>
<accession>A0A0F9LZ69</accession>
<evidence type="ECO:0000256" key="1">
    <source>
        <dbReference type="SAM" id="Phobius"/>
    </source>
</evidence>
<comment type="caution">
    <text evidence="2">The sequence shown here is derived from an EMBL/GenBank/DDBJ whole genome shotgun (WGS) entry which is preliminary data.</text>
</comment>
<keyword evidence="1" id="KW-0472">Membrane</keyword>
<reference evidence="2" key="1">
    <citation type="journal article" date="2015" name="Nature">
        <title>Complex archaea that bridge the gap between prokaryotes and eukaryotes.</title>
        <authorList>
            <person name="Spang A."/>
            <person name="Saw J.H."/>
            <person name="Jorgensen S.L."/>
            <person name="Zaremba-Niedzwiedzka K."/>
            <person name="Martijn J."/>
            <person name="Lind A.E."/>
            <person name="van Eijk R."/>
            <person name="Schleper C."/>
            <person name="Guy L."/>
            <person name="Ettema T.J."/>
        </authorList>
    </citation>
    <scope>NUCLEOTIDE SEQUENCE</scope>
</reference>
<dbReference type="EMBL" id="LAZR01006399">
    <property type="protein sequence ID" value="KKM92386.1"/>
    <property type="molecule type" value="Genomic_DNA"/>
</dbReference>
<proteinExistence type="predicted"/>
<sequence>MWKEVADGGVIDLYSGMRYYDQFIPEGSKVLCRFNLRTSLSPTTVNTLEQKMKDAGVKDVKVTTGSPILNVEFTKGFPWLATVVAVVLIIAVLIISWKILIWVEETIPGGTKLLLWGGLGLVAVLLISQLRGAAKDTKKTFKEIKEAVR</sequence>
<keyword evidence="1" id="KW-0812">Transmembrane</keyword>
<evidence type="ECO:0000313" key="2">
    <source>
        <dbReference type="EMBL" id="KKM92386.1"/>
    </source>
</evidence>
<dbReference type="AlphaFoldDB" id="A0A0F9LZ69"/>
<protein>
    <submittedName>
        <fullName evidence="2">Uncharacterized protein</fullName>
    </submittedName>
</protein>
<organism evidence="2">
    <name type="scientific">marine sediment metagenome</name>
    <dbReference type="NCBI Taxonomy" id="412755"/>
    <lineage>
        <taxon>unclassified sequences</taxon>
        <taxon>metagenomes</taxon>
        <taxon>ecological metagenomes</taxon>
    </lineage>
</organism>
<name>A0A0F9LZ69_9ZZZZ</name>
<keyword evidence="1" id="KW-1133">Transmembrane helix</keyword>
<feature type="transmembrane region" description="Helical" evidence="1">
    <location>
        <begin position="79"/>
        <end position="101"/>
    </location>
</feature>